<gene>
    <name evidence="1" type="ORF">Syun_028273</name>
</gene>
<reference evidence="1 2" key="1">
    <citation type="submission" date="2024-01" db="EMBL/GenBank/DDBJ databases">
        <title>Genome assemblies of Stephania.</title>
        <authorList>
            <person name="Yang L."/>
        </authorList>
    </citation>
    <scope>NUCLEOTIDE SEQUENCE [LARGE SCALE GENOMIC DNA]</scope>
    <source>
        <strain evidence="1">YNDBR</strain>
        <tissue evidence="1">Leaf</tissue>
    </source>
</reference>
<dbReference type="Proteomes" id="UP001420932">
    <property type="component" value="Unassembled WGS sequence"/>
</dbReference>
<keyword evidence="2" id="KW-1185">Reference proteome</keyword>
<protein>
    <recommendedName>
        <fullName evidence="3">Protein kinase domain-containing protein</fullName>
    </recommendedName>
</protein>
<comment type="caution">
    <text evidence="1">The sequence shown here is derived from an EMBL/GenBank/DDBJ whole genome shotgun (WGS) entry which is preliminary data.</text>
</comment>
<dbReference type="EMBL" id="JBBNAF010000012">
    <property type="protein sequence ID" value="KAK9093362.1"/>
    <property type="molecule type" value="Genomic_DNA"/>
</dbReference>
<evidence type="ECO:0000313" key="1">
    <source>
        <dbReference type="EMBL" id="KAK9093362.1"/>
    </source>
</evidence>
<accession>A0AAP0EMA4</accession>
<proteinExistence type="predicted"/>
<sequence>MLDCKLFSDADHEMGNGESLQFDLDMIKVATGNFFSANQLGEGGFGALYKVNKVYAVKCHFSCSVFTS</sequence>
<name>A0AAP0EMA4_9MAGN</name>
<dbReference type="Gene3D" id="3.30.200.20">
    <property type="entry name" value="Phosphorylase Kinase, domain 1"/>
    <property type="match status" value="1"/>
</dbReference>
<dbReference type="AlphaFoldDB" id="A0AAP0EMA4"/>
<organism evidence="1 2">
    <name type="scientific">Stephania yunnanensis</name>
    <dbReference type="NCBI Taxonomy" id="152371"/>
    <lineage>
        <taxon>Eukaryota</taxon>
        <taxon>Viridiplantae</taxon>
        <taxon>Streptophyta</taxon>
        <taxon>Embryophyta</taxon>
        <taxon>Tracheophyta</taxon>
        <taxon>Spermatophyta</taxon>
        <taxon>Magnoliopsida</taxon>
        <taxon>Ranunculales</taxon>
        <taxon>Menispermaceae</taxon>
        <taxon>Menispermoideae</taxon>
        <taxon>Cissampelideae</taxon>
        <taxon>Stephania</taxon>
    </lineage>
</organism>
<dbReference type="InterPro" id="IPR011009">
    <property type="entry name" value="Kinase-like_dom_sf"/>
</dbReference>
<evidence type="ECO:0000313" key="2">
    <source>
        <dbReference type="Proteomes" id="UP001420932"/>
    </source>
</evidence>
<evidence type="ECO:0008006" key="3">
    <source>
        <dbReference type="Google" id="ProtNLM"/>
    </source>
</evidence>
<dbReference type="SUPFAM" id="SSF56112">
    <property type="entry name" value="Protein kinase-like (PK-like)"/>
    <property type="match status" value="1"/>
</dbReference>